<feature type="domain" description="UspA" evidence="2">
    <location>
        <begin position="1"/>
        <end position="137"/>
    </location>
</feature>
<name>A0ABT2NMQ6_9RHOB</name>
<gene>
    <name evidence="3" type="ORF">N5I32_10775</name>
</gene>
<dbReference type="RefSeq" id="WP_261495619.1">
    <property type="nucleotide sequence ID" value="NZ_JAOCQF010000001.1"/>
</dbReference>
<protein>
    <submittedName>
        <fullName evidence="3">Universal stress protein</fullName>
    </submittedName>
</protein>
<dbReference type="InterPro" id="IPR006015">
    <property type="entry name" value="Universal_stress_UspA"/>
</dbReference>
<dbReference type="InterPro" id="IPR006016">
    <property type="entry name" value="UspA"/>
</dbReference>
<accession>A0ABT2NMQ6</accession>
<dbReference type="PANTHER" id="PTHR46268">
    <property type="entry name" value="STRESS RESPONSE PROTEIN NHAX"/>
    <property type="match status" value="1"/>
</dbReference>
<comment type="caution">
    <text evidence="3">The sequence shown here is derived from an EMBL/GenBank/DDBJ whole genome shotgun (WGS) entry which is preliminary data.</text>
</comment>
<dbReference type="Gene3D" id="3.40.50.620">
    <property type="entry name" value="HUPs"/>
    <property type="match status" value="1"/>
</dbReference>
<dbReference type="SUPFAM" id="SSF52402">
    <property type="entry name" value="Adenine nucleotide alpha hydrolases-like"/>
    <property type="match status" value="1"/>
</dbReference>
<proteinExistence type="inferred from homology"/>
<keyword evidence="4" id="KW-1185">Reference proteome</keyword>
<reference evidence="4" key="1">
    <citation type="submission" date="2023-07" db="EMBL/GenBank/DDBJ databases">
        <title>Defluviimonas sediminis sp. nov., isolated from mangrove sediment.</title>
        <authorList>
            <person name="Liu L."/>
            <person name="Li J."/>
            <person name="Huang Y."/>
            <person name="Pan J."/>
            <person name="Li M."/>
        </authorList>
    </citation>
    <scope>NUCLEOTIDE SEQUENCE [LARGE SCALE GENOMIC DNA]</scope>
    <source>
        <strain evidence="4">FT324</strain>
    </source>
</reference>
<evidence type="ECO:0000256" key="1">
    <source>
        <dbReference type="ARBA" id="ARBA00008791"/>
    </source>
</evidence>
<dbReference type="Proteomes" id="UP001205601">
    <property type="component" value="Unassembled WGS sequence"/>
</dbReference>
<dbReference type="InterPro" id="IPR014729">
    <property type="entry name" value="Rossmann-like_a/b/a_fold"/>
</dbReference>
<dbReference type="PANTHER" id="PTHR46268:SF6">
    <property type="entry name" value="UNIVERSAL STRESS PROTEIN UP12"/>
    <property type="match status" value="1"/>
</dbReference>
<organism evidence="3 4">
    <name type="scientific">Albidovulum sediminis</name>
    <dbReference type="NCBI Taxonomy" id="3066345"/>
    <lineage>
        <taxon>Bacteria</taxon>
        <taxon>Pseudomonadati</taxon>
        <taxon>Pseudomonadota</taxon>
        <taxon>Alphaproteobacteria</taxon>
        <taxon>Rhodobacterales</taxon>
        <taxon>Paracoccaceae</taxon>
        <taxon>Albidovulum</taxon>
    </lineage>
</organism>
<evidence type="ECO:0000259" key="2">
    <source>
        <dbReference type="Pfam" id="PF00582"/>
    </source>
</evidence>
<dbReference type="EMBL" id="JAOCQF010000001">
    <property type="protein sequence ID" value="MCT8330000.1"/>
    <property type="molecule type" value="Genomic_DNA"/>
</dbReference>
<comment type="similarity">
    <text evidence="1">Belongs to the universal stress protein A family.</text>
</comment>
<dbReference type="PRINTS" id="PR01438">
    <property type="entry name" value="UNVRSLSTRESS"/>
</dbReference>
<dbReference type="CDD" id="cd00293">
    <property type="entry name" value="USP-like"/>
    <property type="match status" value="1"/>
</dbReference>
<evidence type="ECO:0000313" key="3">
    <source>
        <dbReference type="EMBL" id="MCT8330000.1"/>
    </source>
</evidence>
<sequence length="137" mass="13815">MTRKILCATDGADHSKVAVIAAAEMAAKFGAELTICAVNVAHGGARGPLIPHWSDADLAAILDGAKAVAAEHGAGNARIVDVVSREPAAGIVAYAEQNGIDHIVMGTGDKRGVSRLVLGSVAADVAARAHCTVTVAR</sequence>
<dbReference type="Pfam" id="PF00582">
    <property type="entry name" value="Usp"/>
    <property type="match status" value="1"/>
</dbReference>
<evidence type="ECO:0000313" key="4">
    <source>
        <dbReference type="Proteomes" id="UP001205601"/>
    </source>
</evidence>